<feature type="domain" description="ABC transporter" evidence="3">
    <location>
        <begin position="310"/>
        <end position="492"/>
    </location>
</feature>
<proteinExistence type="predicted"/>
<dbReference type="InterPro" id="IPR017871">
    <property type="entry name" value="ABC_transporter-like_CS"/>
</dbReference>
<dbReference type="RefSeq" id="WP_072911366.1">
    <property type="nucleotide sequence ID" value="NZ_FRAR01000008.1"/>
</dbReference>
<dbReference type="PROSITE" id="PS00211">
    <property type="entry name" value="ABC_TRANSPORTER_1"/>
    <property type="match status" value="2"/>
</dbReference>
<accession>A0A1M6QE05</accession>
<dbReference type="EMBL" id="FRAR01000008">
    <property type="protein sequence ID" value="SHK18293.1"/>
    <property type="molecule type" value="Genomic_DNA"/>
</dbReference>
<dbReference type="InterPro" id="IPR027417">
    <property type="entry name" value="P-loop_NTPase"/>
</dbReference>
<gene>
    <name evidence="4" type="ORF">SAMN02745123_00983</name>
</gene>
<protein>
    <submittedName>
        <fullName evidence="4">Lincosamide and streptogramin A transport system ATP-binding/permease protein</fullName>
    </submittedName>
</protein>
<dbReference type="PANTHER" id="PTHR42855:SF2">
    <property type="entry name" value="DRUG RESISTANCE ABC TRANSPORTER,ATP-BINDING PROTEIN"/>
    <property type="match status" value="1"/>
</dbReference>
<dbReference type="SMART" id="SM00382">
    <property type="entry name" value="AAA"/>
    <property type="match status" value="2"/>
</dbReference>
<sequence length="492" mass="56423">MSLISITNLTFGYDGSYDNVFENVSFQIDTDWKLGFTGRNGRGKTTFLNLLLGKYEYSGTIAANVRFEYFPFQVENKEQNTLDVISAIVPDYLHWELMRELSFLQVSEDVLYRPFDSLSHGEQTKVLLAALFLKENSFLLIDEPTNHLDMEARKLVSDYLNTKSGFILVSHDRSFLDNCVDHLLSINKTNIEIQKGNFSSWWENKKRQDTFEFAENEKLKKDISRLADSAKRTNGWSNEVEKTKYGTRNSGSKVDKGYIGHKSAKMMKRSKSIEKRQQSAIDEKSKLLKNIERSDSLKISQLNYHSTRLAELENVSIFYGEKVICQEINFTIDQGDRIALLGKNGSGKSSIIKLICGEEINYTGTFRKGSQLKISYVSQDTSYLQGNLTDYAVANEIDESLFKAILRKLDFSRVQFKKDMASFSGGQKKKVLIAKSLCQKVHLHIWDEPLNFIDVISRLQIEELLLEYSPTILFVEHDSEFCKNIATKTIEL</sequence>
<evidence type="ECO:0000256" key="2">
    <source>
        <dbReference type="ARBA" id="ARBA00022840"/>
    </source>
</evidence>
<dbReference type="NCBIfam" id="NF000355">
    <property type="entry name" value="ribo_prot_ABC_F"/>
    <property type="match status" value="1"/>
</dbReference>
<dbReference type="InterPro" id="IPR003439">
    <property type="entry name" value="ABC_transporter-like_ATP-bd"/>
</dbReference>
<evidence type="ECO:0000256" key="1">
    <source>
        <dbReference type="ARBA" id="ARBA00022741"/>
    </source>
</evidence>
<dbReference type="PROSITE" id="PS50893">
    <property type="entry name" value="ABC_TRANSPORTER_2"/>
    <property type="match status" value="2"/>
</dbReference>
<keyword evidence="5" id="KW-1185">Reference proteome</keyword>
<dbReference type="AlphaFoldDB" id="A0A1M6QE05"/>
<organism evidence="4 5">
    <name type="scientific">Desulforamulus aeronauticus DSM 10349</name>
    <dbReference type="NCBI Taxonomy" id="1121421"/>
    <lineage>
        <taxon>Bacteria</taxon>
        <taxon>Bacillati</taxon>
        <taxon>Bacillota</taxon>
        <taxon>Clostridia</taxon>
        <taxon>Eubacteriales</taxon>
        <taxon>Peptococcaceae</taxon>
        <taxon>Desulforamulus</taxon>
    </lineage>
</organism>
<dbReference type="GO" id="GO:0005524">
    <property type="term" value="F:ATP binding"/>
    <property type="evidence" value="ECO:0007669"/>
    <property type="project" value="UniProtKB-KW"/>
</dbReference>
<dbReference type="InterPro" id="IPR003593">
    <property type="entry name" value="AAA+_ATPase"/>
</dbReference>
<dbReference type="GO" id="GO:0016887">
    <property type="term" value="F:ATP hydrolysis activity"/>
    <property type="evidence" value="ECO:0007669"/>
    <property type="project" value="InterPro"/>
</dbReference>
<keyword evidence="1" id="KW-0547">Nucleotide-binding</keyword>
<dbReference type="CDD" id="cd03221">
    <property type="entry name" value="ABCF_EF-3"/>
    <property type="match status" value="2"/>
</dbReference>
<dbReference type="OrthoDB" id="1624247at2"/>
<evidence type="ECO:0000313" key="5">
    <source>
        <dbReference type="Proteomes" id="UP000183997"/>
    </source>
</evidence>
<name>A0A1M6QE05_9FIRM</name>
<dbReference type="Gene3D" id="3.40.50.300">
    <property type="entry name" value="P-loop containing nucleotide triphosphate hydrolases"/>
    <property type="match status" value="2"/>
</dbReference>
<keyword evidence="2 4" id="KW-0067">ATP-binding</keyword>
<dbReference type="InterPro" id="IPR051309">
    <property type="entry name" value="ABCF_ATPase"/>
</dbReference>
<feature type="domain" description="ABC transporter" evidence="3">
    <location>
        <begin position="4"/>
        <end position="214"/>
    </location>
</feature>
<dbReference type="Proteomes" id="UP000183997">
    <property type="component" value="Unassembled WGS sequence"/>
</dbReference>
<evidence type="ECO:0000259" key="3">
    <source>
        <dbReference type="PROSITE" id="PS50893"/>
    </source>
</evidence>
<dbReference type="PANTHER" id="PTHR42855">
    <property type="entry name" value="ABC TRANSPORTER ATP-BINDING SUBUNIT"/>
    <property type="match status" value="1"/>
</dbReference>
<reference evidence="5" key="1">
    <citation type="submission" date="2016-11" db="EMBL/GenBank/DDBJ databases">
        <authorList>
            <person name="Varghese N."/>
            <person name="Submissions S."/>
        </authorList>
    </citation>
    <scope>NUCLEOTIDE SEQUENCE [LARGE SCALE GENOMIC DNA]</scope>
    <source>
        <strain evidence="5">DSM 10349</strain>
    </source>
</reference>
<dbReference type="SUPFAM" id="SSF52540">
    <property type="entry name" value="P-loop containing nucleoside triphosphate hydrolases"/>
    <property type="match status" value="2"/>
</dbReference>
<evidence type="ECO:0000313" key="4">
    <source>
        <dbReference type="EMBL" id="SHK18293.1"/>
    </source>
</evidence>
<dbReference type="NCBIfam" id="NF000167">
    <property type="entry name" value="ABCF_Lsa_all"/>
    <property type="match status" value="1"/>
</dbReference>
<dbReference type="STRING" id="1121421.SAMN02745123_00983"/>
<dbReference type="Pfam" id="PF00005">
    <property type="entry name" value="ABC_tran"/>
    <property type="match status" value="2"/>
</dbReference>